<evidence type="ECO:0000313" key="5">
    <source>
        <dbReference type="EMBL" id="URQ62981.1"/>
    </source>
</evidence>
<keyword evidence="6" id="KW-1185">Reference proteome</keyword>
<dbReference type="Gene3D" id="1.10.150.240">
    <property type="entry name" value="Putative phosphatase, domain 2"/>
    <property type="match status" value="1"/>
</dbReference>
<keyword evidence="2 5" id="KW-0378">Hydrolase</keyword>
<dbReference type="GO" id="GO:0005829">
    <property type="term" value="C:cytosol"/>
    <property type="evidence" value="ECO:0007669"/>
    <property type="project" value="TreeGrafter"/>
</dbReference>
<keyword evidence="3" id="KW-0460">Magnesium</keyword>
<dbReference type="PROSITE" id="PS01228">
    <property type="entry name" value="COF_1"/>
    <property type="match status" value="1"/>
</dbReference>
<evidence type="ECO:0000256" key="3">
    <source>
        <dbReference type="ARBA" id="ARBA00022842"/>
    </source>
</evidence>
<dbReference type="InterPro" id="IPR023214">
    <property type="entry name" value="HAD_sf"/>
</dbReference>
<evidence type="ECO:0000256" key="4">
    <source>
        <dbReference type="ARBA" id="ARBA00023277"/>
    </source>
</evidence>
<dbReference type="InterPro" id="IPR050155">
    <property type="entry name" value="HAD-like_hydrolase_sf"/>
</dbReference>
<dbReference type="NCBIfam" id="TIGR01549">
    <property type="entry name" value="HAD-SF-IA-v1"/>
    <property type="match status" value="1"/>
</dbReference>
<organism evidence="5 6">
    <name type="scientific">SAR86 cluster bacterium</name>
    <dbReference type="NCBI Taxonomy" id="2030880"/>
    <lineage>
        <taxon>Bacteria</taxon>
        <taxon>Pseudomonadati</taxon>
        <taxon>Pseudomonadota</taxon>
        <taxon>Gammaproteobacteria</taxon>
        <taxon>SAR86 cluster</taxon>
    </lineage>
</organism>
<keyword evidence="4" id="KW-0119">Carbohydrate metabolism</keyword>
<evidence type="ECO:0000256" key="1">
    <source>
        <dbReference type="ARBA" id="ARBA00022723"/>
    </source>
</evidence>
<dbReference type="GO" id="GO:0046872">
    <property type="term" value="F:metal ion binding"/>
    <property type="evidence" value="ECO:0007669"/>
    <property type="project" value="UniProtKB-KW"/>
</dbReference>
<dbReference type="InterPro" id="IPR023198">
    <property type="entry name" value="PGP-like_dom2"/>
</dbReference>
<dbReference type="SFLD" id="SFLDS00003">
    <property type="entry name" value="Haloacid_Dehalogenase"/>
    <property type="match status" value="1"/>
</dbReference>
<dbReference type="SUPFAM" id="SSF56784">
    <property type="entry name" value="HAD-like"/>
    <property type="match status" value="1"/>
</dbReference>
<keyword evidence="1" id="KW-0479">Metal-binding</keyword>
<dbReference type="Proteomes" id="UP001056381">
    <property type="component" value="Chromosome"/>
</dbReference>
<dbReference type="PANTHER" id="PTHR43434:SF23">
    <property type="entry name" value="PHOSPHOGLYCOLATE PHOSPHATASE"/>
    <property type="match status" value="1"/>
</dbReference>
<dbReference type="GO" id="GO:0006281">
    <property type="term" value="P:DNA repair"/>
    <property type="evidence" value="ECO:0007669"/>
    <property type="project" value="TreeGrafter"/>
</dbReference>
<dbReference type="GO" id="GO:0008967">
    <property type="term" value="F:phosphoglycolate phosphatase activity"/>
    <property type="evidence" value="ECO:0007669"/>
    <property type="project" value="TreeGrafter"/>
</dbReference>
<evidence type="ECO:0000256" key="2">
    <source>
        <dbReference type="ARBA" id="ARBA00022801"/>
    </source>
</evidence>
<evidence type="ECO:0000313" key="6">
    <source>
        <dbReference type="Proteomes" id="UP001056381"/>
    </source>
</evidence>
<reference evidence="5" key="1">
    <citation type="submission" date="2022-05" db="EMBL/GenBank/DDBJ databases">
        <title>Single-amplified genomics reveal most streamlined microbe among free-living bacteria.</title>
        <authorList>
            <person name="Roda-Garcia J."/>
            <person name="Haro-Moreno J.M."/>
            <person name="Rodriguez-Valera F."/>
            <person name="Almagro-Moreno S."/>
            <person name="Lopez-Perez M."/>
        </authorList>
    </citation>
    <scope>NUCLEOTIDE SEQUENCE</scope>
    <source>
        <strain evidence="5">TMED112-D2-2</strain>
    </source>
</reference>
<dbReference type="InterPro" id="IPR041492">
    <property type="entry name" value="HAD_2"/>
</dbReference>
<dbReference type="InterPro" id="IPR036412">
    <property type="entry name" value="HAD-like_sf"/>
</dbReference>
<dbReference type="Gene3D" id="3.40.50.1000">
    <property type="entry name" value="HAD superfamily/HAD-like"/>
    <property type="match status" value="1"/>
</dbReference>
<gene>
    <name evidence="5" type="ORF">M9B40_04475</name>
</gene>
<dbReference type="InterPro" id="IPR006439">
    <property type="entry name" value="HAD-SF_hydro_IA"/>
</dbReference>
<dbReference type="AlphaFoldDB" id="A0A9Q8TXT8"/>
<dbReference type="SFLD" id="SFLDG01129">
    <property type="entry name" value="C1.5:_HAD__Beta-PGM__Phosphata"/>
    <property type="match status" value="1"/>
</dbReference>
<dbReference type="SFLD" id="SFLDG01135">
    <property type="entry name" value="C1.5.6:_HAD__Beta-PGM__Phospha"/>
    <property type="match status" value="1"/>
</dbReference>
<sequence length="216" mass="24819">MPEKNKALIFDLDGTLLNSAINFHKIVNELKSEKGQKESALDDVRKFSSRGAYLVLRNCFKNESEEEINHLKREFLKRYHSSMVEEINLYPDVDDLVKKMTEEKIPWGIMTNKSNTYTTPIMQKLGWDKLTSAIVCPEDVSEAKPSPEGVLKCLEILNADAKRSFYIGDHERDIITGKNAGLRTIACTYGYFESDPLTWQADFFVNEPIELQEFLK</sequence>
<dbReference type="PANTHER" id="PTHR43434">
    <property type="entry name" value="PHOSPHOGLYCOLATE PHOSPHATASE"/>
    <property type="match status" value="1"/>
</dbReference>
<proteinExistence type="predicted"/>
<protein>
    <submittedName>
        <fullName evidence="5">HAD-IA family hydrolase</fullName>
    </submittedName>
</protein>
<name>A0A9Q8TXT8_9GAMM</name>
<dbReference type="EMBL" id="CP097966">
    <property type="protein sequence ID" value="URQ62981.1"/>
    <property type="molecule type" value="Genomic_DNA"/>
</dbReference>
<dbReference type="Pfam" id="PF13419">
    <property type="entry name" value="HAD_2"/>
    <property type="match status" value="1"/>
</dbReference>
<accession>A0A9Q8TXT8</accession>